<dbReference type="PANTHER" id="PTHR30244:SF34">
    <property type="entry name" value="DTDP-4-AMINO-4,6-DIDEOXYGALACTOSE TRANSAMINASE"/>
    <property type="match status" value="1"/>
</dbReference>
<dbReference type="PIRSF" id="PIRSF000390">
    <property type="entry name" value="PLP_StrS"/>
    <property type="match status" value="1"/>
</dbReference>
<dbReference type="SUPFAM" id="SSF53383">
    <property type="entry name" value="PLP-dependent transferases"/>
    <property type="match status" value="1"/>
</dbReference>
<gene>
    <name evidence="3" type="ORF">UFOVP1178_46</name>
    <name evidence="1" type="ORF">UFOVP522_2</name>
    <name evidence="2" type="ORF">UFOVP624_19</name>
</gene>
<dbReference type="EMBL" id="LR796500">
    <property type="protein sequence ID" value="CAB4148398.1"/>
    <property type="molecule type" value="Genomic_DNA"/>
</dbReference>
<dbReference type="EMBL" id="LR797124">
    <property type="protein sequence ID" value="CAB4188639.1"/>
    <property type="molecule type" value="Genomic_DNA"/>
</dbReference>
<dbReference type="GO" id="GO:0000271">
    <property type="term" value="P:polysaccharide biosynthetic process"/>
    <property type="evidence" value="ECO:0007669"/>
    <property type="project" value="TreeGrafter"/>
</dbReference>
<dbReference type="EMBL" id="LR796602">
    <property type="protein sequence ID" value="CAB4153699.1"/>
    <property type="molecule type" value="Genomic_DNA"/>
</dbReference>
<dbReference type="InterPro" id="IPR015421">
    <property type="entry name" value="PyrdxlP-dep_Trfase_major"/>
</dbReference>
<evidence type="ECO:0000313" key="2">
    <source>
        <dbReference type="EMBL" id="CAB4153699.1"/>
    </source>
</evidence>
<dbReference type="CDD" id="cd00616">
    <property type="entry name" value="AHBA_syn"/>
    <property type="match status" value="1"/>
</dbReference>
<reference evidence="1" key="1">
    <citation type="submission" date="2020-04" db="EMBL/GenBank/DDBJ databases">
        <authorList>
            <person name="Chiriac C."/>
            <person name="Salcher M."/>
            <person name="Ghai R."/>
            <person name="Kavagutti S V."/>
        </authorList>
    </citation>
    <scope>NUCLEOTIDE SEQUENCE</scope>
</reference>
<dbReference type="InterPro" id="IPR015422">
    <property type="entry name" value="PyrdxlP-dep_Trfase_small"/>
</dbReference>
<dbReference type="Gene3D" id="3.40.640.10">
    <property type="entry name" value="Type I PLP-dependent aspartate aminotransferase-like (Major domain)"/>
    <property type="match status" value="1"/>
</dbReference>
<proteinExistence type="predicted"/>
<dbReference type="InterPro" id="IPR000653">
    <property type="entry name" value="DegT/StrS_aminotransferase"/>
</dbReference>
<dbReference type="InterPro" id="IPR015424">
    <property type="entry name" value="PyrdxlP-dep_Trfase"/>
</dbReference>
<protein>
    <submittedName>
        <fullName evidence="1">WecE Predicted pyridoxal phosphate-dependent enzyme apparently involved in regulation of cell wall biogenesis</fullName>
    </submittedName>
</protein>
<sequence>MIPFFIPRIDDKIINEVVKTLQSKWITTGHKTKLFEKKITEYTGCKTTVAVNSWTNGVQVLLNYWGIKEGDEIILPAYTYCATANVIIHSGAKPIMVDINQEDFNISIDEIRKAITPRTKAIILVDIAGFPCDYIAVNKLVKEKSIKQKFNPSSSLQKQLGRILIISDAAHSFGALMNNKRAGSLTDITSFSFHAVKNLTTAEGGALCFDLPKKFDHDKIYKEFCEMILHGQNKDALSKSQKGNWRYDVIHPGFKCNMTDLQASIGLVELERYEENLTRRKEIFELYDKAFSKYDWAMLPLHTTQDKISSFHLYQLRIKDIDESMRDKIIDEIFNQNVSVNVHFLPLPILTAYKKRGYKIINYPETWNKYQNEISLPVYFDLTDEQIQTIIQVIIFSIKKQTT</sequence>
<evidence type="ECO:0000313" key="1">
    <source>
        <dbReference type="EMBL" id="CAB4148398.1"/>
    </source>
</evidence>
<name>A0A6J5MP39_9CAUD</name>
<dbReference type="GO" id="GO:0030170">
    <property type="term" value="F:pyridoxal phosphate binding"/>
    <property type="evidence" value="ECO:0007669"/>
    <property type="project" value="TreeGrafter"/>
</dbReference>
<dbReference type="Pfam" id="PF01041">
    <property type="entry name" value="DegT_DnrJ_EryC1"/>
    <property type="match status" value="2"/>
</dbReference>
<organism evidence="1">
    <name type="scientific">uncultured Caudovirales phage</name>
    <dbReference type="NCBI Taxonomy" id="2100421"/>
    <lineage>
        <taxon>Viruses</taxon>
        <taxon>Duplodnaviria</taxon>
        <taxon>Heunggongvirae</taxon>
        <taxon>Uroviricota</taxon>
        <taxon>Caudoviricetes</taxon>
        <taxon>Peduoviridae</taxon>
        <taxon>Maltschvirus</taxon>
        <taxon>Maltschvirus maltsch</taxon>
    </lineage>
</organism>
<accession>A0A6J5MP39</accession>
<dbReference type="Gene3D" id="3.90.1150.10">
    <property type="entry name" value="Aspartate Aminotransferase, domain 1"/>
    <property type="match status" value="1"/>
</dbReference>
<evidence type="ECO:0000313" key="3">
    <source>
        <dbReference type="EMBL" id="CAB4188639.1"/>
    </source>
</evidence>
<dbReference type="GO" id="GO:0008483">
    <property type="term" value="F:transaminase activity"/>
    <property type="evidence" value="ECO:0007669"/>
    <property type="project" value="TreeGrafter"/>
</dbReference>
<dbReference type="PANTHER" id="PTHR30244">
    <property type="entry name" value="TRANSAMINASE"/>
    <property type="match status" value="1"/>
</dbReference>